<dbReference type="AlphaFoldDB" id="A0A2S6ZJ09"/>
<reference evidence="2 3" key="1">
    <citation type="submission" date="2016-08" db="EMBL/GenBank/DDBJ databases">
        <title>Evolution of the type three secretion system and type three effector repertoires in Xanthomonas.</title>
        <authorList>
            <person name="Merda D."/>
            <person name="Briand M."/>
            <person name="Bosis E."/>
            <person name="Rousseau C."/>
            <person name="Portier P."/>
            <person name="Jacques M.-A."/>
            <person name="Fischer-Le Saux M."/>
        </authorList>
    </citation>
    <scope>NUCLEOTIDE SEQUENCE [LARGE SCALE GENOMIC DNA]</scope>
    <source>
        <strain evidence="2 3">CFBP 4691</strain>
    </source>
</reference>
<keyword evidence="3" id="KW-1185">Reference proteome</keyword>
<proteinExistence type="predicted"/>
<feature type="transmembrane region" description="Helical" evidence="1">
    <location>
        <begin position="20"/>
        <end position="38"/>
    </location>
</feature>
<evidence type="ECO:0000256" key="1">
    <source>
        <dbReference type="SAM" id="Phobius"/>
    </source>
</evidence>
<gene>
    <name evidence="2" type="ORF">XthCFBP4691_04600</name>
</gene>
<keyword evidence="1" id="KW-0812">Transmembrane</keyword>
<dbReference type="Proteomes" id="UP000239898">
    <property type="component" value="Unassembled WGS sequence"/>
</dbReference>
<protein>
    <recommendedName>
        <fullName evidence="4">Chloride channel protein</fullName>
    </recommendedName>
</protein>
<sequence length="64" mass="7385">MDGHWEATRRQILRRFQAKGFILATFGIVIGMIGAYGIDQMLMNYYELGRLPFCIFPSARPLCE</sequence>
<name>A0A2S6ZJ09_9XANT</name>
<dbReference type="EMBL" id="MIGX01000012">
    <property type="protein sequence ID" value="PPT92263.1"/>
    <property type="molecule type" value="Genomic_DNA"/>
</dbReference>
<comment type="caution">
    <text evidence="2">The sequence shown here is derived from an EMBL/GenBank/DDBJ whole genome shotgun (WGS) entry which is preliminary data.</text>
</comment>
<evidence type="ECO:0008006" key="4">
    <source>
        <dbReference type="Google" id="ProtNLM"/>
    </source>
</evidence>
<keyword evidence="1" id="KW-0472">Membrane</keyword>
<evidence type="ECO:0000313" key="3">
    <source>
        <dbReference type="Proteomes" id="UP000239898"/>
    </source>
</evidence>
<organism evidence="2 3">
    <name type="scientific">Xanthomonas theicola</name>
    <dbReference type="NCBI Taxonomy" id="56464"/>
    <lineage>
        <taxon>Bacteria</taxon>
        <taxon>Pseudomonadati</taxon>
        <taxon>Pseudomonadota</taxon>
        <taxon>Gammaproteobacteria</taxon>
        <taxon>Lysobacterales</taxon>
        <taxon>Lysobacteraceae</taxon>
        <taxon>Xanthomonas</taxon>
    </lineage>
</organism>
<keyword evidence="1" id="KW-1133">Transmembrane helix</keyword>
<accession>A0A2S6ZJ09</accession>
<evidence type="ECO:0000313" key="2">
    <source>
        <dbReference type="EMBL" id="PPT92263.1"/>
    </source>
</evidence>